<sequence>MFFCSAQYVRYVRPVRAYAKQDDAMAGLRNAIFFRPDDEILRRDFAQQIRLIAHQRKQLVTQWYCLIRLGNSFQRFGKISPDFLKDTCLVHGGGQHALNIFHYEHRRSVHG</sequence>
<accession>A0A178IJH6</accession>
<dbReference type="EMBL" id="LRRQ01000096">
    <property type="protein sequence ID" value="OAM89405.1"/>
    <property type="molecule type" value="Genomic_DNA"/>
</dbReference>
<gene>
    <name evidence="1" type="ORF">AW736_13125</name>
</gene>
<keyword evidence="2" id="KW-1185">Reference proteome</keyword>
<protein>
    <submittedName>
        <fullName evidence="1">Uncharacterized protein</fullName>
    </submittedName>
</protein>
<proteinExistence type="predicted"/>
<comment type="caution">
    <text evidence="1">The sequence shown here is derived from an EMBL/GenBank/DDBJ whole genome shotgun (WGS) entry which is preliminary data.</text>
</comment>
<reference evidence="1 2" key="1">
    <citation type="submission" date="2016-01" db="EMBL/GenBank/DDBJ databases">
        <title>High potential of lignocellulose degradation of a new Verrucomicrobia species.</title>
        <authorList>
            <person name="Wang Y."/>
            <person name="Shi Y."/>
            <person name="Qiu Z."/>
            <person name="Liu S."/>
            <person name="Yang H."/>
        </authorList>
    </citation>
    <scope>NUCLEOTIDE SEQUENCE [LARGE SCALE GENOMIC DNA]</scope>
    <source>
        <strain evidence="1 2">TSB47</strain>
    </source>
</reference>
<name>A0A178IJH6_9BACT</name>
<organism evidence="1 2">
    <name type="scientific">Termitidicoccus mucosus</name>
    <dbReference type="NCBI Taxonomy" id="1184151"/>
    <lineage>
        <taxon>Bacteria</taxon>
        <taxon>Pseudomonadati</taxon>
        <taxon>Verrucomicrobiota</taxon>
        <taxon>Opitutia</taxon>
        <taxon>Opitutales</taxon>
        <taxon>Opitutaceae</taxon>
        <taxon>Termitidicoccus</taxon>
    </lineage>
</organism>
<evidence type="ECO:0000313" key="2">
    <source>
        <dbReference type="Proteomes" id="UP000078486"/>
    </source>
</evidence>
<dbReference type="Proteomes" id="UP000078486">
    <property type="component" value="Unassembled WGS sequence"/>
</dbReference>
<dbReference type="AlphaFoldDB" id="A0A178IJH6"/>
<evidence type="ECO:0000313" key="1">
    <source>
        <dbReference type="EMBL" id="OAM89405.1"/>
    </source>
</evidence>